<reference evidence="2" key="1">
    <citation type="submission" date="2018-05" db="EMBL/GenBank/DDBJ databases">
        <authorList>
            <person name="Lanie J.A."/>
            <person name="Ng W.-L."/>
            <person name="Kazmierczak K.M."/>
            <person name="Andrzejewski T.M."/>
            <person name="Davidsen T.M."/>
            <person name="Wayne K.J."/>
            <person name="Tettelin H."/>
            <person name="Glass J.I."/>
            <person name="Rusch D."/>
            <person name="Podicherti R."/>
            <person name="Tsui H.-C.T."/>
            <person name="Winkler M.E."/>
        </authorList>
    </citation>
    <scope>NUCLEOTIDE SEQUENCE</scope>
</reference>
<name>A0A382BGH7_9ZZZZ</name>
<feature type="domain" description="Aldehyde dehydrogenase" evidence="1">
    <location>
        <begin position="11"/>
        <end position="207"/>
    </location>
</feature>
<dbReference type="SUPFAM" id="SSF53720">
    <property type="entry name" value="ALDH-like"/>
    <property type="match status" value="1"/>
</dbReference>
<dbReference type="AlphaFoldDB" id="A0A382BGH7"/>
<dbReference type="Pfam" id="PF00171">
    <property type="entry name" value="Aldedh"/>
    <property type="match status" value="1"/>
</dbReference>
<feature type="non-terminal residue" evidence="2">
    <location>
        <position position="214"/>
    </location>
</feature>
<dbReference type="InterPro" id="IPR016161">
    <property type="entry name" value="Ald_DH/histidinol_DH"/>
</dbReference>
<gene>
    <name evidence="2" type="ORF">METZ01_LOCUS165226</name>
</gene>
<dbReference type="GO" id="GO:0016491">
    <property type="term" value="F:oxidoreductase activity"/>
    <property type="evidence" value="ECO:0007669"/>
    <property type="project" value="InterPro"/>
</dbReference>
<protein>
    <recommendedName>
        <fullName evidence="1">Aldehyde dehydrogenase domain-containing protein</fullName>
    </recommendedName>
</protein>
<dbReference type="Gene3D" id="3.40.605.10">
    <property type="entry name" value="Aldehyde Dehydrogenase, Chain A, domain 1"/>
    <property type="match status" value="1"/>
</dbReference>
<organism evidence="2">
    <name type="scientific">marine metagenome</name>
    <dbReference type="NCBI Taxonomy" id="408172"/>
    <lineage>
        <taxon>unclassified sequences</taxon>
        <taxon>metagenomes</taxon>
        <taxon>ecological metagenomes</taxon>
    </lineage>
</organism>
<dbReference type="EMBL" id="UINC01029516">
    <property type="protein sequence ID" value="SVB12372.1"/>
    <property type="molecule type" value="Genomic_DNA"/>
</dbReference>
<dbReference type="InterPro" id="IPR015590">
    <property type="entry name" value="Aldehyde_DH_dom"/>
</dbReference>
<evidence type="ECO:0000313" key="2">
    <source>
        <dbReference type="EMBL" id="SVB12372.1"/>
    </source>
</evidence>
<dbReference type="InterPro" id="IPR016162">
    <property type="entry name" value="Ald_DH_N"/>
</dbReference>
<evidence type="ECO:0000259" key="1">
    <source>
        <dbReference type="Pfam" id="PF00171"/>
    </source>
</evidence>
<accession>A0A382BGH7</accession>
<sequence length="214" mass="23132">MTADTPITKTVGMLVQKAKIAQLDFEKYNQEQVNEVITAVAWAICNPLNNKLIAELSVTTTNLGKLEDKIIKNRRKTLGLLRDLQQAKSVGVIQEDKSKGIIEIAKPVGVVAAVTPSTNPAATPINNILNALKGRNAIIISPSPAGQKVFQELLNYINNELDKISAPKNLIQTLPSPVNKDLTKELMKQVDLVIVTGSQNNVREAYSSGTPAIG</sequence>
<proteinExistence type="predicted"/>